<comment type="similarity">
    <text evidence="1">Belongs to the eIF-2-beta/eIF-5 family.</text>
</comment>
<dbReference type="AlphaFoldDB" id="A0A7G2CDF8"/>
<dbReference type="GO" id="GO:0003743">
    <property type="term" value="F:translation initiation factor activity"/>
    <property type="evidence" value="ECO:0007669"/>
    <property type="project" value="UniProtKB-KW"/>
</dbReference>
<dbReference type="GO" id="GO:0003729">
    <property type="term" value="F:mRNA binding"/>
    <property type="evidence" value="ECO:0007669"/>
    <property type="project" value="TreeGrafter"/>
</dbReference>
<keyword evidence="2" id="KW-0396">Initiation factor</keyword>
<keyword evidence="7" id="KW-1185">Reference proteome</keyword>
<dbReference type="PANTHER" id="PTHR23001">
    <property type="entry name" value="EUKARYOTIC TRANSLATION INITIATION FACTOR"/>
    <property type="match status" value="1"/>
</dbReference>
<evidence type="ECO:0000256" key="4">
    <source>
        <dbReference type="SAM" id="MobiDB-lite"/>
    </source>
</evidence>
<dbReference type="InterPro" id="IPR002735">
    <property type="entry name" value="Transl_init_fac_IF2/IF5_dom"/>
</dbReference>
<dbReference type="InterPro" id="IPR016189">
    <property type="entry name" value="Transl_init_fac_IF2/IF5_N"/>
</dbReference>
<feature type="domain" description="Translation initiation factor IF2/IF5" evidence="5">
    <location>
        <begin position="142"/>
        <end position="252"/>
    </location>
</feature>
<protein>
    <submittedName>
        <fullName evidence="6">Domain found in IF2B/IF5, putative</fullName>
    </submittedName>
</protein>
<evidence type="ECO:0000256" key="3">
    <source>
        <dbReference type="ARBA" id="ARBA00022917"/>
    </source>
</evidence>
<dbReference type="GO" id="GO:0001731">
    <property type="term" value="P:formation of translation preinitiation complex"/>
    <property type="evidence" value="ECO:0007669"/>
    <property type="project" value="TreeGrafter"/>
</dbReference>
<evidence type="ECO:0000256" key="1">
    <source>
        <dbReference type="ARBA" id="ARBA00010397"/>
    </source>
</evidence>
<reference evidence="6 7" key="1">
    <citation type="submission" date="2020-08" db="EMBL/GenBank/DDBJ databases">
        <authorList>
            <person name="Newling K."/>
            <person name="Davey J."/>
            <person name="Forrester S."/>
        </authorList>
    </citation>
    <scope>NUCLEOTIDE SEQUENCE [LARGE SCALE GENOMIC DNA]</scope>
    <source>
        <strain evidence="7">Crithidia deanei Carvalho (ATCC PRA-265)</strain>
    </source>
</reference>
<dbReference type="EMBL" id="LR877152">
    <property type="protein sequence ID" value="CAD2217061.1"/>
    <property type="molecule type" value="Genomic_DNA"/>
</dbReference>
<gene>
    <name evidence="6" type="ORF">ADEAN_000453900</name>
</gene>
<dbReference type="VEuPathDB" id="TriTrypDB:ADEAN_000453900"/>
<organism evidence="6 7">
    <name type="scientific">Angomonas deanei</name>
    <dbReference type="NCBI Taxonomy" id="59799"/>
    <lineage>
        <taxon>Eukaryota</taxon>
        <taxon>Discoba</taxon>
        <taxon>Euglenozoa</taxon>
        <taxon>Kinetoplastea</taxon>
        <taxon>Metakinetoplastina</taxon>
        <taxon>Trypanosomatida</taxon>
        <taxon>Trypanosomatidae</taxon>
        <taxon>Strigomonadinae</taxon>
        <taxon>Angomonas</taxon>
    </lineage>
</organism>
<evidence type="ECO:0000259" key="5">
    <source>
        <dbReference type="SMART" id="SM00653"/>
    </source>
</evidence>
<evidence type="ECO:0000256" key="2">
    <source>
        <dbReference type="ARBA" id="ARBA00022540"/>
    </source>
</evidence>
<dbReference type="Proteomes" id="UP000515908">
    <property type="component" value="Chromosome 08"/>
</dbReference>
<dbReference type="OrthoDB" id="10255414at2759"/>
<dbReference type="Gene3D" id="3.30.30.170">
    <property type="match status" value="1"/>
</dbReference>
<sequence>MSRRRGNKEEEDDDVPQVAVVSDPTAVQTVQAANYTEGAVPLPEEAAAAPTSSSYNLEAAEKVFSMDFDNLKYEDLCKILAGCTKAQMDEVMSRREQEMQAKIHEEKAARREAFYDNADGYFYSQMLTDIYENLQKRTTAGGQRNKIITPILEKVGKKKTIITNFGKICENFNRSVEDVKSFIESEVSTTSNLNGENALLLKYETRKSTDFDAVIIKYLDKWVKCNACKSTNTVLHKEDRRFEIVCNVCQATRTVTKEGKGTAANIEKRSKRNHTTL</sequence>
<dbReference type="InterPro" id="IPR016190">
    <property type="entry name" value="Transl_init_fac_IF2/IF5_Zn-bd"/>
</dbReference>
<dbReference type="PANTHER" id="PTHR23001:SF3">
    <property type="entry name" value="EUKARYOTIC TRANSLATION INITIATION FACTOR 2 SUBUNIT 2"/>
    <property type="match status" value="1"/>
</dbReference>
<dbReference type="SMART" id="SM00653">
    <property type="entry name" value="eIF2B_5"/>
    <property type="match status" value="1"/>
</dbReference>
<dbReference type="SUPFAM" id="SSF100966">
    <property type="entry name" value="Translation initiation factor 2 beta, aIF2beta, N-terminal domain"/>
    <property type="match status" value="1"/>
</dbReference>
<dbReference type="GO" id="GO:0031369">
    <property type="term" value="F:translation initiation factor binding"/>
    <property type="evidence" value="ECO:0007669"/>
    <property type="project" value="TreeGrafter"/>
</dbReference>
<dbReference type="SUPFAM" id="SSF75689">
    <property type="entry name" value="Zinc-binding domain of translation initiation factor 2 beta"/>
    <property type="match status" value="1"/>
</dbReference>
<dbReference type="InterPro" id="IPR045196">
    <property type="entry name" value="IF2/IF5"/>
</dbReference>
<proteinExistence type="inferred from homology"/>
<keyword evidence="3" id="KW-0648">Protein biosynthesis</keyword>
<dbReference type="Pfam" id="PF01873">
    <property type="entry name" value="eIF-5_eIF-2B"/>
    <property type="match status" value="1"/>
</dbReference>
<feature type="region of interest" description="Disordered" evidence="4">
    <location>
        <begin position="1"/>
        <end position="22"/>
    </location>
</feature>
<evidence type="ECO:0000313" key="7">
    <source>
        <dbReference type="Proteomes" id="UP000515908"/>
    </source>
</evidence>
<accession>A0A7G2CDF8</accession>
<dbReference type="GO" id="GO:0005850">
    <property type="term" value="C:eukaryotic translation initiation factor 2 complex"/>
    <property type="evidence" value="ECO:0007669"/>
    <property type="project" value="TreeGrafter"/>
</dbReference>
<evidence type="ECO:0000313" key="6">
    <source>
        <dbReference type="EMBL" id="CAD2217061.1"/>
    </source>
</evidence>
<name>A0A7G2CDF8_9TRYP</name>